<reference evidence="1 2" key="1">
    <citation type="submission" date="2019-06" db="EMBL/GenBank/DDBJ databases">
        <title>Sorghum-associated microbial communities from plants grown in Nebraska, USA.</title>
        <authorList>
            <person name="Schachtman D."/>
        </authorList>
    </citation>
    <scope>NUCLEOTIDE SEQUENCE [LARGE SCALE GENOMIC DNA]</scope>
    <source>
        <strain evidence="1 2">1225</strain>
    </source>
</reference>
<proteinExistence type="predicted"/>
<sequence>MHAKDTTDYINGALTKGTVIHQFASSHDFRGATLKQVTFEAGKNKLSVLIKTETNLITLTYREAFVQNFPLMNKALRQDGPKLLHHDFDIICGKLQHAFVFEHDEFSIAFSSFDFAARPRLPK</sequence>
<dbReference type="AlphaFoldDB" id="A0A561PSS7"/>
<dbReference type="Proteomes" id="UP000320653">
    <property type="component" value="Unassembled WGS sequence"/>
</dbReference>
<name>A0A561PSS7_9HYPH</name>
<evidence type="ECO:0000313" key="1">
    <source>
        <dbReference type="EMBL" id="TWF41184.1"/>
    </source>
</evidence>
<accession>A0A561PSS7</accession>
<keyword evidence="2" id="KW-1185">Reference proteome</keyword>
<evidence type="ECO:0000313" key="2">
    <source>
        <dbReference type="Proteomes" id="UP000320653"/>
    </source>
</evidence>
<organism evidence="1 2">
    <name type="scientific">Neorhizobium alkalisoli</name>
    <dbReference type="NCBI Taxonomy" id="528178"/>
    <lineage>
        <taxon>Bacteria</taxon>
        <taxon>Pseudomonadati</taxon>
        <taxon>Pseudomonadota</taxon>
        <taxon>Alphaproteobacteria</taxon>
        <taxon>Hyphomicrobiales</taxon>
        <taxon>Rhizobiaceae</taxon>
        <taxon>Rhizobium/Agrobacterium group</taxon>
        <taxon>Neorhizobium</taxon>
    </lineage>
</organism>
<comment type="caution">
    <text evidence="1">The sequence shown here is derived from an EMBL/GenBank/DDBJ whole genome shotgun (WGS) entry which is preliminary data.</text>
</comment>
<dbReference type="RefSeq" id="WP_145643840.1">
    <property type="nucleotide sequence ID" value="NZ_VIWP01000027.1"/>
</dbReference>
<gene>
    <name evidence="1" type="ORF">FHW37_1273</name>
</gene>
<dbReference type="EMBL" id="VIWP01000027">
    <property type="protein sequence ID" value="TWF41184.1"/>
    <property type="molecule type" value="Genomic_DNA"/>
</dbReference>
<protein>
    <submittedName>
        <fullName evidence="1">Uncharacterized protein</fullName>
    </submittedName>
</protein>